<dbReference type="OrthoDB" id="5350595at2759"/>
<evidence type="ECO:0000256" key="2">
    <source>
        <dbReference type="SAM" id="MobiDB-lite"/>
    </source>
</evidence>
<dbReference type="PANTHER" id="PTHR21705:SF12">
    <property type="entry name" value="FHF COMPLEX SUBUNIT HOOK-INTERACTING PROTEIN C-TERMINAL DOMAIN-CONTAINING PROTEIN"/>
    <property type="match status" value="1"/>
</dbReference>
<dbReference type="EMBL" id="OB661624">
    <property type="protein sequence ID" value="CAD7228630.1"/>
    <property type="molecule type" value="Genomic_DNA"/>
</dbReference>
<dbReference type="InterPro" id="IPR045669">
    <property type="entry name" value="FHIP_C"/>
</dbReference>
<evidence type="ECO:0000313" key="3">
    <source>
        <dbReference type="EMBL" id="CAD7228630.1"/>
    </source>
</evidence>
<dbReference type="Pfam" id="PF10257">
    <property type="entry name" value="RAI16-like"/>
    <property type="match status" value="1"/>
</dbReference>
<feature type="region of interest" description="Disordered" evidence="2">
    <location>
        <begin position="662"/>
        <end position="683"/>
    </location>
</feature>
<protein>
    <submittedName>
        <fullName evidence="3">Uncharacterized protein</fullName>
    </submittedName>
</protein>
<evidence type="ECO:0000256" key="1">
    <source>
        <dbReference type="ARBA" id="ARBA00024336"/>
    </source>
</evidence>
<comment type="similarity">
    <text evidence="1">Belongs to the FHIP family.</text>
</comment>
<sequence>MFSKISSVIEHAANVLAPPPSSEQDLRYHWNFINNYFTKRKATDLKDAVEVTGIPQHLDRICKLLVSEVQASVESAESEDCNVSVGPCVEAALELRIIDSLAALARGDSPLGIRGVILDFSATLVAEFPACFIPQGAISVPFKHLVVLCGERSASPYESVEARFLRAVCKKTHRYPHLLTCFCDVDQTPLSLARSLSTLLESQDHNIGISAADSFLLLLSCLKSVEGEPKDKGDTSNGRVTQASGDVATQPSAINNVGKILARKVLHAFERLPLKQILPQDLDDISTSWESESVQPAVRPSAFTAPQSPVKKRIFSFFAWLDLIDLAVTTAPARISEEIAEDFRTVFLQASLSGVTSASPSLSGVLTASPSEAWSSRVVTASASPTKQGSPSRRAAPLPPGYPISSELLNIAVLGRIWLQLSSSHLMKEFTVWFYQTPLSARSPLISSFAQSDKGPAGVDTVSSETPAPTVCTAFRRNLEAAACSTSEEAKGREAVLIETLRFFEIALENPYPPFLRGLLPPLPGSSATATSPGAPFEEDDVEGCLEARINSLIAIVPVGLRSGQPGEGYDQYVQDAERQWNAMSSVLDSENIALLLSSAASAAVDRQDGDGCWLLDALFDLLQNMLQQSYEANLQLTCVLSRLALLPVDISGIESALLWGRPSRPSPPNSEHGAPQDSPAPRRCLPDVLRQLALQIETATSSLPNLQESLAQMRRALIGDAEEPTGAGDNQ</sequence>
<proteinExistence type="inferred from homology"/>
<accession>A0A7R8WBL5</accession>
<dbReference type="Pfam" id="PF19314">
    <property type="entry name" value="DUF5917"/>
    <property type="match status" value="1"/>
</dbReference>
<dbReference type="PANTHER" id="PTHR21705">
    <property type="entry name" value="RAI16 PROTEIN-RELATED"/>
    <property type="match status" value="1"/>
</dbReference>
<dbReference type="InterPro" id="IPR019384">
    <property type="entry name" value="FHIP"/>
</dbReference>
<reference evidence="3" key="1">
    <citation type="submission" date="2020-11" db="EMBL/GenBank/DDBJ databases">
        <authorList>
            <person name="Tran Van P."/>
        </authorList>
    </citation>
    <scope>NUCLEOTIDE SEQUENCE</scope>
</reference>
<organism evidence="3">
    <name type="scientific">Cyprideis torosa</name>
    <dbReference type="NCBI Taxonomy" id="163714"/>
    <lineage>
        <taxon>Eukaryota</taxon>
        <taxon>Metazoa</taxon>
        <taxon>Ecdysozoa</taxon>
        <taxon>Arthropoda</taxon>
        <taxon>Crustacea</taxon>
        <taxon>Oligostraca</taxon>
        <taxon>Ostracoda</taxon>
        <taxon>Podocopa</taxon>
        <taxon>Podocopida</taxon>
        <taxon>Cytherocopina</taxon>
        <taxon>Cytheroidea</taxon>
        <taxon>Cytherideidae</taxon>
        <taxon>Cyprideis</taxon>
    </lineage>
</organism>
<feature type="region of interest" description="Disordered" evidence="2">
    <location>
        <begin position="379"/>
        <end position="398"/>
    </location>
</feature>
<feature type="compositionally biased region" description="Polar residues" evidence="2">
    <location>
        <begin position="379"/>
        <end position="391"/>
    </location>
</feature>
<gene>
    <name evidence="3" type="ORF">CTOB1V02_LOCUS6510</name>
</gene>
<dbReference type="AlphaFoldDB" id="A0A7R8WBL5"/>
<name>A0A7R8WBL5_9CRUS</name>